<keyword evidence="2" id="KW-0808">Transferase</keyword>
<dbReference type="SUPFAM" id="SSF53448">
    <property type="entry name" value="Nucleotide-diphospho-sugar transferases"/>
    <property type="match status" value="1"/>
</dbReference>
<evidence type="ECO:0000313" key="3">
    <source>
        <dbReference type="Proteomes" id="UP000034235"/>
    </source>
</evidence>
<dbReference type="Proteomes" id="UP000034235">
    <property type="component" value="Unassembled WGS sequence"/>
</dbReference>
<organism evidence="2 3">
    <name type="scientific">Candidatus Daviesbacteria bacterium GW2011_GWA2_38_24</name>
    <dbReference type="NCBI Taxonomy" id="1618422"/>
    <lineage>
        <taxon>Bacteria</taxon>
        <taxon>Candidatus Daviesiibacteriota</taxon>
    </lineage>
</organism>
<comment type="caution">
    <text evidence="2">The sequence shown here is derived from an EMBL/GenBank/DDBJ whole genome shotgun (WGS) entry which is preliminary data.</text>
</comment>
<dbReference type="Gene3D" id="3.90.550.10">
    <property type="entry name" value="Spore Coat Polysaccharide Biosynthesis Protein SpsA, Chain A"/>
    <property type="match status" value="1"/>
</dbReference>
<protein>
    <submittedName>
        <fullName evidence="2">Glycosyl transferase family 2</fullName>
    </submittedName>
</protein>
<name>A0A0G0MQR4_9BACT</name>
<sequence length="267" mass="30574">MLDLSVITVTYNSTKVIKDYLDSLHKSLPERSEIIIIDSGSNDGTVEFIRERIKEDSVLNKRVKIIESKENLGFGKGNNLAAKEAKGEYLFFLNPDAYVQGYSLELMLNYAKENPLIGVVGPKLIEPSGQVQPSVRRLPSLIGAFKEYYLKEKNAYEAFIPQVKEAIEVESVVGASILIKKDIFNQVGGFDDKYFMYYEDLELCRKLRKLGLKVIYMPNAEVGHRVGGSVSDKKTKWLHESARKYHGIIIYFLLQLLFRFRKFLVWT</sequence>
<dbReference type="GO" id="GO:0016740">
    <property type="term" value="F:transferase activity"/>
    <property type="evidence" value="ECO:0007669"/>
    <property type="project" value="UniProtKB-KW"/>
</dbReference>
<dbReference type="Pfam" id="PF00535">
    <property type="entry name" value="Glycos_transf_2"/>
    <property type="match status" value="1"/>
</dbReference>
<dbReference type="PANTHER" id="PTHR43179:SF7">
    <property type="entry name" value="RHAMNOSYLTRANSFERASE WBBL"/>
    <property type="match status" value="1"/>
</dbReference>
<dbReference type="InterPro" id="IPR029044">
    <property type="entry name" value="Nucleotide-diphossugar_trans"/>
</dbReference>
<evidence type="ECO:0000313" key="2">
    <source>
        <dbReference type="EMBL" id="KKQ67251.1"/>
    </source>
</evidence>
<dbReference type="CDD" id="cd04186">
    <property type="entry name" value="GT_2_like_c"/>
    <property type="match status" value="1"/>
</dbReference>
<dbReference type="AlphaFoldDB" id="A0A0G0MQR4"/>
<gene>
    <name evidence="2" type="ORF">US86_C0001G0178</name>
</gene>
<dbReference type="InterPro" id="IPR001173">
    <property type="entry name" value="Glyco_trans_2-like"/>
</dbReference>
<reference evidence="2 3" key="1">
    <citation type="journal article" date="2015" name="Nature">
        <title>rRNA introns, odd ribosomes, and small enigmatic genomes across a large radiation of phyla.</title>
        <authorList>
            <person name="Brown C.T."/>
            <person name="Hug L.A."/>
            <person name="Thomas B.C."/>
            <person name="Sharon I."/>
            <person name="Castelle C.J."/>
            <person name="Singh A."/>
            <person name="Wilkins M.J."/>
            <person name="Williams K.H."/>
            <person name="Banfield J.F."/>
        </authorList>
    </citation>
    <scope>NUCLEOTIDE SEQUENCE [LARGE SCALE GENOMIC DNA]</scope>
</reference>
<feature type="domain" description="Glycosyltransferase 2-like" evidence="1">
    <location>
        <begin position="5"/>
        <end position="185"/>
    </location>
</feature>
<evidence type="ECO:0000259" key="1">
    <source>
        <dbReference type="Pfam" id="PF00535"/>
    </source>
</evidence>
<dbReference type="EMBL" id="LBUP01000001">
    <property type="protein sequence ID" value="KKQ67251.1"/>
    <property type="molecule type" value="Genomic_DNA"/>
</dbReference>
<proteinExistence type="predicted"/>
<dbReference type="PANTHER" id="PTHR43179">
    <property type="entry name" value="RHAMNOSYLTRANSFERASE WBBL"/>
    <property type="match status" value="1"/>
</dbReference>
<accession>A0A0G0MQR4</accession>